<dbReference type="GO" id="GO:0006508">
    <property type="term" value="P:proteolysis"/>
    <property type="evidence" value="ECO:0007669"/>
    <property type="project" value="InterPro"/>
</dbReference>
<dbReference type="Gene3D" id="2.40.70.10">
    <property type="entry name" value="Acid Proteases"/>
    <property type="match status" value="1"/>
</dbReference>
<name>A0A6J8F4T1_MYTCO</name>
<feature type="compositionally biased region" description="Basic and acidic residues" evidence="1">
    <location>
        <begin position="82"/>
        <end position="91"/>
    </location>
</feature>
<proteinExistence type="predicted"/>
<organism evidence="3 4">
    <name type="scientific">Mytilus coruscus</name>
    <name type="common">Sea mussel</name>
    <dbReference type="NCBI Taxonomy" id="42192"/>
    <lineage>
        <taxon>Eukaryota</taxon>
        <taxon>Metazoa</taxon>
        <taxon>Spiralia</taxon>
        <taxon>Lophotrochozoa</taxon>
        <taxon>Mollusca</taxon>
        <taxon>Bivalvia</taxon>
        <taxon>Autobranchia</taxon>
        <taxon>Pteriomorphia</taxon>
        <taxon>Mytilida</taxon>
        <taxon>Mytiloidea</taxon>
        <taxon>Mytilidae</taxon>
        <taxon>Mytilinae</taxon>
        <taxon>Mytilus</taxon>
    </lineage>
</organism>
<feature type="domain" description="Reverse transcriptase" evidence="2">
    <location>
        <begin position="289"/>
        <end position="467"/>
    </location>
</feature>
<evidence type="ECO:0000259" key="2">
    <source>
        <dbReference type="PROSITE" id="PS50878"/>
    </source>
</evidence>
<dbReference type="Pfam" id="PF13650">
    <property type="entry name" value="Asp_protease_2"/>
    <property type="match status" value="1"/>
</dbReference>
<dbReference type="Gene3D" id="3.30.70.270">
    <property type="match status" value="1"/>
</dbReference>
<dbReference type="PANTHER" id="PTHR37984">
    <property type="entry name" value="PROTEIN CBG26694"/>
    <property type="match status" value="1"/>
</dbReference>
<dbReference type="InterPro" id="IPR001969">
    <property type="entry name" value="Aspartic_peptidase_AS"/>
</dbReference>
<dbReference type="InterPro" id="IPR050951">
    <property type="entry name" value="Retrovirus_Pol_polyprotein"/>
</dbReference>
<sequence>MAAFNLPAFPSFDIETDKSNAGPRCKKWVDRLENFFIGLDIDDEDRKRALLLHYAGERVYDIYDAYKKQTLATKVCRQRHNPRQEKVRDVQDNTDNNNYESSSDEEYAYHISMITPSREHVVGSKTPRPDIRINDKHCNFLLDTGATVNLLDQKTYHKIGAPKMKKGNNPNLLPYGGSDPLKFMGQCQLSVETKSTINCDTFYVVQGNHGVLLGYPLASKLGLVRIINQITDPKAKYPKLFEGIGKYKGKPIKLHIDENVKPVAQRHRRTPFHLRDKVEKELIKLKEQDIIDKIEGTPTPWVSPILTPPKKNPEEIRLCVDMRQPNKAISRERHLLPTIDELIQDLTGAILFTKLDLRSGYHQLELRPSSRYITTFSTHAGLFCYKRLNFGISSASEIFQEVIRNVISGIPGVKNISDDIIIYGKSQAEHDKALDATFKRLLENGLTLNLEKCEFNKDQVVFFGVTFSKEGISPDPKKVSAIKDMSPPKNVPELRSFRGITTY</sequence>
<dbReference type="Gene3D" id="3.10.10.10">
    <property type="entry name" value="HIV Type 1 Reverse Transcriptase, subunit A, domain 1"/>
    <property type="match status" value="1"/>
</dbReference>
<dbReference type="PROSITE" id="PS00141">
    <property type="entry name" value="ASP_PROTEASE"/>
    <property type="match status" value="1"/>
</dbReference>
<evidence type="ECO:0000313" key="3">
    <source>
        <dbReference type="EMBL" id="CAC5426706.1"/>
    </source>
</evidence>
<dbReference type="AlphaFoldDB" id="A0A6J8F4T1"/>
<reference evidence="3 4" key="1">
    <citation type="submission" date="2020-06" db="EMBL/GenBank/DDBJ databases">
        <authorList>
            <person name="Li R."/>
            <person name="Bekaert M."/>
        </authorList>
    </citation>
    <scope>NUCLEOTIDE SEQUENCE [LARGE SCALE GENOMIC DNA]</scope>
    <source>
        <strain evidence="4">wild</strain>
    </source>
</reference>
<gene>
    <name evidence="3" type="ORF">MCOR_58393</name>
</gene>
<accession>A0A6J8F4T1</accession>
<evidence type="ECO:0000256" key="1">
    <source>
        <dbReference type="SAM" id="MobiDB-lite"/>
    </source>
</evidence>
<dbReference type="SUPFAM" id="SSF56672">
    <property type="entry name" value="DNA/RNA polymerases"/>
    <property type="match status" value="1"/>
</dbReference>
<dbReference type="GO" id="GO:0004190">
    <property type="term" value="F:aspartic-type endopeptidase activity"/>
    <property type="evidence" value="ECO:0007669"/>
    <property type="project" value="InterPro"/>
</dbReference>
<feature type="region of interest" description="Disordered" evidence="1">
    <location>
        <begin position="77"/>
        <end position="102"/>
    </location>
</feature>
<dbReference type="InterPro" id="IPR043128">
    <property type="entry name" value="Rev_trsase/Diguanyl_cyclase"/>
</dbReference>
<dbReference type="Pfam" id="PF00078">
    <property type="entry name" value="RVT_1"/>
    <property type="match status" value="1"/>
</dbReference>
<keyword evidence="4" id="KW-1185">Reference proteome</keyword>
<dbReference type="InterPro" id="IPR043502">
    <property type="entry name" value="DNA/RNA_pol_sf"/>
</dbReference>
<dbReference type="InterPro" id="IPR021109">
    <property type="entry name" value="Peptidase_aspartic_dom_sf"/>
</dbReference>
<dbReference type="PROSITE" id="PS50878">
    <property type="entry name" value="RT_POL"/>
    <property type="match status" value="1"/>
</dbReference>
<dbReference type="PANTHER" id="PTHR37984:SF11">
    <property type="entry name" value="INTEGRASE CATALYTIC DOMAIN-CONTAINING PROTEIN"/>
    <property type="match status" value="1"/>
</dbReference>
<dbReference type="Proteomes" id="UP000507470">
    <property type="component" value="Unassembled WGS sequence"/>
</dbReference>
<dbReference type="SUPFAM" id="SSF50630">
    <property type="entry name" value="Acid proteases"/>
    <property type="match status" value="1"/>
</dbReference>
<dbReference type="OrthoDB" id="10068977at2759"/>
<evidence type="ECO:0000313" key="4">
    <source>
        <dbReference type="Proteomes" id="UP000507470"/>
    </source>
</evidence>
<dbReference type="CDD" id="cd01647">
    <property type="entry name" value="RT_LTR"/>
    <property type="match status" value="1"/>
</dbReference>
<dbReference type="EMBL" id="CACVKT020010444">
    <property type="protein sequence ID" value="CAC5426706.1"/>
    <property type="molecule type" value="Genomic_DNA"/>
</dbReference>
<dbReference type="InterPro" id="IPR000477">
    <property type="entry name" value="RT_dom"/>
</dbReference>
<protein>
    <recommendedName>
        <fullName evidence="2">Reverse transcriptase domain-containing protein</fullName>
    </recommendedName>
</protein>